<feature type="compositionally biased region" description="Basic and acidic residues" evidence="3">
    <location>
        <begin position="96"/>
        <end position="110"/>
    </location>
</feature>
<dbReference type="AlphaFoldDB" id="A0A1B6JIJ6"/>
<sequence>MDFTERMLERNRSRYCKPDTKENTSQTAPLKEVHHNTVTTIASTSVDIKKNSGSNKVTIETTVTMRKVPNVTSNSSKEEMGDVEESTCTEGEIESTDEKENVSSLDEKSHMRQGTKSRLDRLGVFYSDDPTRLSSPIHRTEERFLAADMESSEPQRNDKDSGRSARLAALAETINNWEDDPRHIPLPERSGTKTPTKASVLKKHTVFTNKNTIEDHRKFISPQKGTSTRLNGVTSSRTSPRNSKPPHANSRGQSVSEKTVPSILKRSSDRRTSPQSKMSTKSTKSIVWDKTVIDALEAQGFARSESNKRLIYDYDNNDKPQTSQSPTKCSPITSRVSGSPLKSTSPLKTNSPIKATSPVKIPSPVKEPLTSPVKGRYGSPIQMGISTKPKGSQSGEEAIPTMGLKQLRSPRKVAGPVTPPTGSVLDRAQRYEETTSPTKRGRDPAELPLAERLALFERNAGAAVLPKAPLALPVPVKKLQQPAASAKPKLLYQKDSSSRLQPSQHSGQQNSGSTSSLHDRLALFERGADNSSKEHMKGILSEREKEMEMLKHRWDSNKGVDDFTPSAPPPTPPLAPPIPPSSLKPEHLERRHSGYYYEDDVEDLPQQISPQHEILPKTAYPILKDVKKVKLSPPKPGCLYPCLSDMETESSEAQESEIDNQNNRSSSSEMSNESEANSLGQDIVRISQSSLKRDWSACSDQSGNEDNMSNEIDDLIDEALEDSSDEPTPPKRISYSNIGSIKSTSFEYSQNKENQNAPSQPLLHTVSFYRKQQNMTLKPPSPSRHIQIDPSAYSTDDSIDRMEEELDRELKLVEQKIEMLQQEVKKQQTIISQSSQALNLCYSTIEFSGSTEQLEAEKLLLLASQRRQAALHEIQRLRVEQTIRPQSPGNKTLTERGSLTLSRITVPLRMDVIHQAAKDDQCYYLVCLVHSDERVLATDVMCAPRSLHSHNKLTFPNTLALEGLYSDFKVTLEVYTMTARSKEIIPHDVKYHINTSKKDASKLKLTPRKGKGDSRLMMPSVQSPGGPSAVRTSAFTMAGYVIFSLREIHRTQFALNKNVYTSVLEGSMHLKIDSEMSVDVEYRGFLTMFEDVSGFGAWHRRWCLLKGDKLSYWKYPDDERVKIALDTIELSTCITQEVDLVKRDMCARHNTFLLETVRPARSTDVDSLVLVRNGDQTIIKHLLSADTREERIQWCQHLNKALALMRAWGVTAK</sequence>
<dbReference type="SMART" id="SM00233">
    <property type="entry name" value="PH"/>
    <property type="match status" value="1"/>
</dbReference>
<dbReference type="InterPro" id="IPR037840">
    <property type="entry name" value="PH_Anillin"/>
</dbReference>
<dbReference type="InterPro" id="IPR011993">
    <property type="entry name" value="PH-like_dom_sf"/>
</dbReference>
<gene>
    <name evidence="5" type="ORF">g.40056</name>
</gene>
<protein>
    <recommendedName>
        <fullName evidence="4">PH domain-containing protein</fullName>
    </recommendedName>
</protein>
<dbReference type="PANTHER" id="PTHR21538">
    <property type="entry name" value="ANILLIN/RHOTEKIN RTKN"/>
    <property type="match status" value="1"/>
</dbReference>
<feature type="region of interest" description="Disordered" evidence="3">
    <location>
        <begin position="1"/>
        <end position="32"/>
    </location>
</feature>
<name>A0A1B6JIJ6_9HEMI</name>
<dbReference type="FunFam" id="2.30.29.30:FF:000111">
    <property type="entry name" value="anillin isoform X1"/>
    <property type="match status" value="1"/>
</dbReference>
<feature type="compositionally biased region" description="Pro residues" evidence="3">
    <location>
        <begin position="566"/>
        <end position="582"/>
    </location>
</feature>
<feature type="region of interest" description="Disordered" evidence="3">
    <location>
        <begin position="1000"/>
        <end position="1027"/>
    </location>
</feature>
<dbReference type="SUPFAM" id="SSF50729">
    <property type="entry name" value="PH domain-like"/>
    <property type="match status" value="1"/>
</dbReference>
<dbReference type="EMBL" id="GECU01008709">
    <property type="protein sequence ID" value="JAS98997.1"/>
    <property type="molecule type" value="Transcribed_RNA"/>
</dbReference>
<evidence type="ECO:0000313" key="5">
    <source>
        <dbReference type="EMBL" id="JAS98997.1"/>
    </source>
</evidence>
<dbReference type="CDD" id="cd01263">
    <property type="entry name" value="PH_anillin"/>
    <property type="match status" value="1"/>
</dbReference>
<feature type="compositionally biased region" description="Acidic residues" evidence="3">
    <location>
        <begin position="81"/>
        <end position="95"/>
    </location>
</feature>
<dbReference type="PROSITE" id="PS50003">
    <property type="entry name" value="PH_DOMAIN"/>
    <property type="match status" value="1"/>
</dbReference>
<feature type="compositionally biased region" description="Polar residues" evidence="3">
    <location>
        <begin position="319"/>
        <end position="354"/>
    </location>
</feature>
<feature type="region of interest" description="Disordered" evidence="3">
    <location>
        <begin position="557"/>
        <end position="586"/>
    </location>
</feature>
<feature type="domain" description="PH" evidence="4">
    <location>
        <begin position="1079"/>
        <end position="1203"/>
    </location>
</feature>
<dbReference type="InterPro" id="IPR051364">
    <property type="entry name" value="Cytokinesis/Rho-signaling"/>
</dbReference>
<feature type="compositionally biased region" description="Polar residues" evidence="3">
    <location>
        <begin position="494"/>
        <end position="516"/>
    </location>
</feature>
<dbReference type="Pfam" id="PF00169">
    <property type="entry name" value="PH"/>
    <property type="match status" value="1"/>
</dbReference>
<feature type="region of interest" description="Disordered" evidence="3">
    <location>
        <begin position="213"/>
        <end position="284"/>
    </location>
</feature>
<evidence type="ECO:0000256" key="3">
    <source>
        <dbReference type="SAM" id="MobiDB-lite"/>
    </source>
</evidence>
<feature type="compositionally biased region" description="Basic and acidic residues" evidence="3">
    <location>
        <begin position="153"/>
        <end position="163"/>
    </location>
</feature>
<feature type="region of interest" description="Disordered" evidence="3">
    <location>
        <begin position="178"/>
        <end position="198"/>
    </location>
</feature>
<keyword evidence="1 2" id="KW-0175">Coiled coil</keyword>
<dbReference type="GO" id="GO:0000281">
    <property type="term" value="P:mitotic cytokinesis"/>
    <property type="evidence" value="ECO:0007669"/>
    <property type="project" value="TreeGrafter"/>
</dbReference>
<dbReference type="GO" id="GO:0031106">
    <property type="term" value="P:septin ring organization"/>
    <property type="evidence" value="ECO:0007669"/>
    <property type="project" value="TreeGrafter"/>
</dbReference>
<feature type="region of interest" description="Disordered" evidence="3">
    <location>
        <begin position="480"/>
        <end position="516"/>
    </location>
</feature>
<dbReference type="GO" id="GO:0005826">
    <property type="term" value="C:actomyosin contractile ring"/>
    <property type="evidence" value="ECO:0007669"/>
    <property type="project" value="TreeGrafter"/>
</dbReference>
<feature type="compositionally biased region" description="Low complexity" evidence="3">
    <location>
        <begin position="660"/>
        <end position="678"/>
    </location>
</feature>
<feature type="compositionally biased region" description="Polar residues" evidence="3">
    <location>
        <begin position="250"/>
        <end position="259"/>
    </location>
</feature>
<feature type="coiled-coil region" evidence="2">
    <location>
        <begin position="799"/>
        <end position="830"/>
    </location>
</feature>
<feature type="region of interest" description="Disordered" evidence="3">
    <location>
        <begin position="72"/>
        <end position="115"/>
    </location>
</feature>
<reference evidence="5" key="1">
    <citation type="submission" date="2015-11" db="EMBL/GenBank/DDBJ databases">
        <title>De novo transcriptome assembly of four potential Pierce s Disease insect vectors from Arizona vineyards.</title>
        <authorList>
            <person name="Tassone E.E."/>
        </authorList>
    </citation>
    <scope>NUCLEOTIDE SEQUENCE</scope>
</reference>
<evidence type="ECO:0000256" key="2">
    <source>
        <dbReference type="SAM" id="Coils"/>
    </source>
</evidence>
<accession>A0A1B6JIJ6</accession>
<dbReference type="Gene3D" id="2.30.29.30">
    <property type="entry name" value="Pleckstrin-homology domain (PH domain)/Phosphotyrosine-binding domain (PTB)"/>
    <property type="match status" value="1"/>
</dbReference>
<proteinExistence type="predicted"/>
<dbReference type="InterPro" id="IPR012966">
    <property type="entry name" value="AHD"/>
</dbReference>
<evidence type="ECO:0000259" key="4">
    <source>
        <dbReference type="PROSITE" id="PS50003"/>
    </source>
</evidence>
<organism evidence="5">
    <name type="scientific">Homalodisca liturata</name>
    <dbReference type="NCBI Taxonomy" id="320908"/>
    <lineage>
        <taxon>Eukaryota</taxon>
        <taxon>Metazoa</taxon>
        <taxon>Ecdysozoa</taxon>
        <taxon>Arthropoda</taxon>
        <taxon>Hexapoda</taxon>
        <taxon>Insecta</taxon>
        <taxon>Pterygota</taxon>
        <taxon>Neoptera</taxon>
        <taxon>Paraneoptera</taxon>
        <taxon>Hemiptera</taxon>
        <taxon>Auchenorrhyncha</taxon>
        <taxon>Membracoidea</taxon>
        <taxon>Cicadellidae</taxon>
        <taxon>Cicadellinae</taxon>
        <taxon>Proconiini</taxon>
        <taxon>Homalodisca</taxon>
    </lineage>
</organism>
<dbReference type="PANTHER" id="PTHR21538:SF23">
    <property type="entry name" value="ANILLIN"/>
    <property type="match status" value="1"/>
</dbReference>
<dbReference type="Pfam" id="PF08174">
    <property type="entry name" value="Anillin"/>
    <property type="match status" value="1"/>
</dbReference>
<feature type="compositionally biased region" description="Acidic residues" evidence="3">
    <location>
        <begin position="646"/>
        <end position="658"/>
    </location>
</feature>
<feature type="region of interest" description="Disordered" evidence="3">
    <location>
        <begin position="145"/>
        <end position="164"/>
    </location>
</feature>
<evidence type="ECO:0000256" key="1">
    <source>
        <dbReference type="ARBA" id="ARBA00023054"/>
    </source>
</evidence>
<feature type="region of interest" description="Disordered" evidence="3">
    <location>
        <begin position="313"/>
        <end position="446"/>
    </location>
</feature>
<feature type="compositionally biased region" description="Basic and acidic residues" evidence="3">
    <location>
        <begin position="1"/>
        <end position="22"/>
    </location>
</feature>
<dbReference type="GO" id="GO:0000915">
    <property type="term" value="P:actomyosin contractile ring assembly"/>
    <property type="evidence" value="ECO:0007669"/>
    <property type="project" value="TreeGrafter"/>
</dbReference>
<feature type="compositionally biased region" description="Polar residues" evidence="3">
    <location>
        <begin position="273"/>
        <end position="284"/>
    </location>
</feature>
<feature type="region of interest" description="Disordered" evidence="3">
    <location>
        <begin position="642"/>
        <end position="680"/>
    </location>
</feature>
<dbReference type="InterPro" id="IPR001849">
    <property type="entry name" value="PH_domain"/>
</dbReference>
<feature type="compositionally biased region" description="Polar residues" evidence="3">
    <location>
        <begin position="223"/>
        <end position="242"/>
    </location>
</feature>